<dbReference type="SUPFAM" id="SSF51905">
    <property type="entry name" value="FAD/NAD(P)-binding domain"/>
    <property type="match status" value="1"/>
</dbReference>
<dbReference type="Pfam" id="PF01266">
    <property type="entry name" value="DAO"/>
    <property type="match status" value="1"/>
</dbReference>
<evidence type="ECO:0000256" key="2">
    <source>
        <dbReference type="ARBA" id="ARBA00023002"/>
    </source>
</evidence>
<evidence type="ECO:0000256" key="1">
    <source>
        <dbReference type="ARBA" id="ARBA00009410"/>
    </source>
</evidence>
<proteinExistence type="inferred from homology"/>
<dbReference type="Gene3D" id="3.50.50.60">
    <property type="entry name" value="FAD/NAD(P)-binding domain"/>
    <property type="match status" value="1"/>
</dbReference>
<gene>
    <name evidence="4" type="ORF">GCM10023165_51050</name>
</gene>
<evidence type="ECO:0000313" key="5">
    <source>
        <dbReference type="Proteomes" id="UP001500975"/>
    </source>
</evidence>
<organism evidence="4 5">
    <name type="scientific">Variovorax defluvii</name>
    <dbReference type="NCBI Taxonomy" id="913761"/>
    <lineage>
        <taxon>Bacteria</taxon>
        <taxon>Pseudomonadati</taxon>
        <taxon>Pseudomonadota</taxon>
        <taxon>Betaproteobacteria</taxon>
        <taxon>Burkholderiales</taxon>
        <taxon>Comamonadaceae</taxon>
        <taxon>Variovorax</taxon>
    </lineage>
</organism>
<name>A0ABP8IF03_9BURK</name>
<accession>A0ABP8IF03</accession>
<dbReference type="PANTHER" id="PTHR13847:SF280">
    <property type="entry name" value="D-AMINO ACID DEHYDROGENASE"/>
    <property type="match status" value="1"/>
</dbReference>
<dbReference type="RefSeq" id="WP_345541532.1">
    <property type="nucleotide sequence ID" value="NZ_BAABGJ010000081.1"/>
</dbReference>
<evidence type="ECO:0000313" key="4">
    <source>
        <dbReference type="EMBL" id="GAA4357275.1"/>
    </source>
</evidence>
<evidence type="ECO:0000259" key="3">
    <source>
        <dbReference type="Pfam" id="PF01266"/>
    </source>
</evidence>
<feature type="domain" description="FAD dependent oxidoreductase" evidence="3">
    <location>
        <begin position="2"/>
        <end position="399"/>
    </location>
</feature>
<comment type="caution">
    <text evidence="4">The sequence shown here is derived from an EMBL/GenBank/DDBJ whole genome shotgun (WGS) entry which is preliminary data.</text>
</comment>
<dbReference type="PANTHER" id="PTHR13847">
    <property type="entry name" value="SARCOSINE DEHYDROGENASE-RELATED"/>
    <property type="match status" value="1"/>
</dbReference>
<comment type="similarity">
    <text evidence="1">Belongs to the DadA oxidoreductase family.</text>
</comment>
<dbReference type="InterPro" id="IPR006076">
    <property type="entry name" value="FAD-dep_OxRdtase"/>
</dbReference>
<protein>
    <submittedName>
        <fullName evidence="4">D-amino acid dehydrogenase</fullName>
    </submittedName>
</protein>
<reference evidence="5" key="1">
    <citation type="journal article" date="2019" name="Int. J. Syst. Evol. Microbiol.">
        <title>The Global Catalogue of Microorganisms (GCM) 10K type strain sequencing project: providing services to taxonomists for standard genome sequencing and annotation.</title>
        <authorList>
            <consortium name="The Broad Institute Genomics Platform"/>
            <consortium name="The Broad Institute Genome Sequencing Center for Infectious Disease"/>
            <person name="Wu L."/>
            <person name="Ma J."/>
        </authorList>
    </citation>
    <scope>NUCLEOTIDE SEQUENCE [LARGE SCALE GENOMIC DNA]</scope>
    <source>
        <strain evidence="5">JCM 17804</strain>
    </source>
</reference>
<keyword evidence="2" id="KW-0560">Oxidoreductase</keyword>
<dbReference type="InterPro" id="IPR036188">
    <property type="entry name" value="FAD/NAD-bd_sf"/>
</dbReference>
<dbReference type="Gene3D" id="3.30.9.10">
    <property type="entry name" value="D-Amino Acid Oxidase, subunit A, domain 2"/>
    <property type="match status" value="1"/>
</dbReference>
<sequence>MRVLVLGAGLLGVTSAHYLQQLGHEVIVVDRHATPAAKARGLVETTPDPDAARLLQQVAARQAEHLGWQALGRHVRRRINRVLDGAFGPSSHQKPLEHLVRFGAYSRASARALRDEVGVPTGARGAGLLSLYTDERAFQNRMSGQPRWHALGCEERLLSTAEALDLEPALQATRVAVAGAAHATDDAASRDPAQFAASLVFLCRAAGVRFLTRHQVLSIEERSGRVDHVEALDASGRRVRLEAQAYVLALGASSVVHSEKLGIPMPLDFQREYILTLPILDATRAPRMMLHDRQGRLHIRRVETPAGDGLRVSRCVRARREDEGEPDSDRFDAMLRRVEALLPGAVDTGRAAFETATLAVPRNGLPMIGKTRLRNLFLNTAPGSRNWIRACGAGKSIARIVSGLRPEVEFAFRRQ</sequence>
<keyword evidence="5" id="KW-1185">Reference proteome</keyword>
<dbReference type="Proteomes" id="UP001500975">
    <property type="component" value="Unassembled WGS sequence"/>
</dbReference>
<dbReference type="Gene3D" id="3.40.50.720">
    <property type="entry name" value="NAD(P)-binding Rossmann-like Domain"/>
    <property type="match status" value="1"/>
</dbReference>
<dbReference type="EMBL" id="BAABGJ010000081">
    <property type="protein sequence ID" value="GAA4357275.1"/>
    <property type="molecule type" value="Genomic_DNA"/>
</dbReference>